<feature type="region of interest" description="Disordered" evidence="1">
    <location>
        <begin position="99"/>
        <end position="121"/>
    </location>
</feature>
<dbReference type="EMBL" id="MT143054">
    <property type="protein sequence ID" value="QJA92290.1"/>
    <property type="molecule type" value="Genomic_DNA"/>
</dbReference>
<sequence>MAEELPPVFKDDEGREWHPRVSAIAMIEAGENLRITMDEMLDRRMTMGDMLKMLWYCCKAEAAQKNISFNAFMAALGDARSVTAGLAAMSDAMSYGMPKADAQGGAGTGPFADGSGATSMS</sequence>
<evidence type="ECO:0008006" key="4">
    <source>
        <dbReference type="Google" id="ProtNLM"/>
    </source>
</evidence>
<dbReference type="AlphaFoldDB" id="A0A6M3KC32"/>
<dbReference type="EMBL" id="MT142382">
    <property type="protein sequence ID" value="QJA79453.1"/>
    <property type="molecule type" value="Genomic_DNA"/>
</dbReference>
<reference evidence="2" key="1">
    <citation type="submission" date="2020-03" db="EMBL/GenBank/DDBJ databases">
        <title>The deep terrestrial virosphere.</title>
        <authorList>
            <person name="Holmfeldt K."/>
            <person name="Nilsson E."/>
            <person name="Simone D."/>
            <person name="Lopez-Fernandez M."/>
            <person name="Wu X."/>
            <person name="de Brujin I."/>
            <person name="Lundin D."/>
            <person name="Andersson A."/>
            <person name="Bertilsson S."/>
            <person name="Dopson M."/>
        </authorList>
    </citation>
    <scope>NUCLEOTIDE SEQUENCE</scope>
    <source>
        <strain evidence="2">MM415A00877</strain>
        <strain evidence="3">MM415B04739</strain>
    </source>
</reference>
<proteinExistence type="predicted"/>
<organism evidence="2">
    <name type="scientific">viral metagenome</name>
    <dbReference type="NCBI Taxonomy" id="1070528"/>
    <lineage>
        <taxon>unclassified sequences</taxon>
        <taxon>metagenomes</taxon>
        <taxon>organismal metagenomes</taxon>
    </lineage>
</organism>
<name>A0A6M3KC32_9ZZZZ</name>
<evidence type="ECO:0000313" key="3">
    <source>
        <dbReference type="EMBL" id="QJA92290.1"/>
    </source>
</evidence>
<accession>A0A6M3KC32</accession>
<evidence type="ECO:0000313" key="2">
    <source>
        <dbReference type="EMBL" id="QJA79453.1"/>
    </source>
</evidence>
<evidence type="ECO:0000256" key="1">
    <source>
        <dbReference type="SAM" id="MobiDB-lite"/>
    </source>
</evidence>
<protein>
    <recommendedName>
        <fullName evidence="4">Tail protein</fullName>
    </recommendedName>
</protein>
<gene>
    <name evidence="2" type="ORF">MM415A00877_0002</name>
    <name evidence="3" type="ORF">MM415B04739_0009</name>
</gene>